<keyword evidence="2" id="KW-1185">Reference proteome</keyword>
<dbReference type="Gene3D" id="1.10.3210.10">
    <property type="entry name" value="Hypothetical protein af1432"/>
    <property type="match status" value="1"/>
</dbReference>
<dbReference type="EMBL" id="CP035913">
    <property type="protein sequence ID" value="QBE65959.1"/>
    <property type="molecule type" value="Genomic_DNA"/>
</dbReference>
<dbReference type="KEGG" id="plue:EWM63_25690"/>
<reference evidence="1 2" key="1">
    <citation type="submission" date="2019-02" db="EMBL/GenBank/DDBJ databases">
        <title>Draft Genome Sequences of Six Type Strains of the Genus Massilia.</title>
        <authorList>
            <person name="Miess H."/>
            <person name="Frediansyhah A."/>
            <person name="Gross H."/>
        </authorList>
    </citation>
    <scope>NUCLEOTIDE SEQUENCE [LARGE SCALE GENOMIC DNA]</scope>
    <source>
        <strain evidence="1 2">DSM 17473</strain>
    </source>
</reference>
<dbReference type="AlphaFoldDB" id="A0A4P6L3C5"/>
<evidence type="ECO:0000313" key="1">
    <source>
        <dbReference type="EMBL" id="QBE65959.1"/>
    </source>
</evidence>
<protein>
    <submittedName>
        <fullName evidence="1">HD domain-containing protein</fullName>
    </submittedName>
</protein>
<dbReference type="SUPFAM" id="SSF109604">
    <property type="entry name" value="HD-domain/PDEase-like"/>
    <property type="match status" value="1"/>
</dbReference>
<proteinExistence type="predicted"/>
<name>A0A4P6L3C5_9BURK</name>
<accession>A0A4P6L3C5</accession>
<organism evidence="1 2">
    <name type="scientific">Pseudoduganella lutea</name>
    <dbReference type="NCBI Taxonomy" id="321985"/>
    <lineage>
        <taxon>Bacteria</taxon>
        <taxon>Pseudomonadati</taxon>
        <taxon>Pseudomonadota</taxon>
        <taxon>Betaproteobacteria</taxon>
        <taxon>Burkholderiales</taxon>
        <taxon>Oxalobacteraceae</taxon>
        <taxon>Telluria group</taxon>
        <taxon>Pseudoduganella</taxon>
    </lineage>
</organism>
<dbReference type="Proteomes" id="UP000290637">
    <property type="component" value="Chromosome"/>
</dbReference>
<dbReference type="OrthoDB" id="9802385at2"/>
<sequence>MADLEKAIALAVAAHAGQKDKAGKPYILHPLRVMHRCTNETEQMVAVLHDVLEDTDITGADLRRQGIPDEVIRAVECLTKREGEAYEAFISRVSTDRLARRVKIADLLENLDGSRLASFGEHDAARMARYVAALARLRAEENL</sequence>
<dbReference type="RefSeq" id="WP_130189068.1">
    <property type="nucleotide sequence ID" value="NZ_CP035913.1"/>
</dbReference>
<gene>
    <name evidence="1" type="ORF">EWM63_25690</name>
</gene>
<evidence type="ECO:0000313" key="2">
    <source>
        <dbReference type="Proteomes" id="UP000290637"/>
    </source>
</evidence>